<keyword evidence="4 6" id="KW-0472">Membrane</keyword>
<dbReference type="GO" id="GO:0016491">
    <property type="term" value="F:oxidoreductase activity"/>
    <property type="evidence" value="ECO:0007669"/>
    <property type="project" value="InterPro"/>
</dbReference>
<evidence type="ECO:0000256" key="3">
    <source>
        <dbReference type="ARBA" id="ARBA00022989"/>
    </source>
</evidence>
<dbReference type="STRING" id="52.CMC5_061350"/>
<gene>
    <name evidence="8" type="ORF">CMC5_061350</name>
</gene>
<dbReference type="GO" id="GO:0005506">
    <property type="term" value="F:iron ion binding"/>
    <property type="evidence" value="ECO:0007669"/>
    <property type="project" value="InterPro"/>
</dbReference>
<accession>A0A0K1EMP3</accession>
<feature type="domain" description="Fatty acid hydroxylase" evidence="7">
    <location>
        <begin position="97"/>
        <end position="228"/>
    </location>
</feature>
<sequence>MTPLAWLATSTAATASSLLMIALVFAPLERAFPARPDQRVFRRAIGVDLCFFLGQHLVFAGLVTVALGAVARGLDVTALEAIRTTAAAWPLWIQGGIALVLGDVLVYWFHRACHHYDFLWRFHAVHHSVEQLDWLAAHREHPLDGLFTQLWLNLPGILLGLPFEAMGALVVVRSLWAVFIHANVRLPLGPLRWILGAPELHHWHHARVERTSHNFANLAPYLDRLFGTYHCPEGPETYPLGLTEPWPRGYFAQLGHPFTRPRTEERSLQPSSGSIPHQTLRTPPLPR</sequence>
<evidence type="ECO:0000256" key="6">
    <source>
        <dbReference type="SAM" id="Phobius"/>
    </source>
</evidence>
<evidence type="ECO:0000256" key="1">
    <source>
        <dbReference type="ARBA" id="ARBA00004370"/>
    </source>
</evidence>
<dbReference type="RefSeq" id="WP_050433622.1">
    <property type="nucleotide sequence ID" value="NZ_CP012159.1"/>
</dbReference>
<dbReference type="InterPro" id="IPR050307">
    <property type="entry name" value="Sterol_Desaturase_Related"/>
</dbReference>
<dbReference type="GO" id="GO:0016020">
    <property type="term" value="C:membrane"/>
    <property type="evidence" value="ECO:0007669"/>
    <property type="project" value="UniProtKB-SubCell"/>
</dbReference>
<feature type="compositionally biased region" description="Polar residues" evidence="5">
    <location>
        <begin position="268"/>
        <end position="281"/>
    </location>
</feature>
<protein>
    <recommendedName>
        <fullName evidence="7">Fatty acid hydroxylase domain-containing protein</fullName>
    </recommendedName>
</protein>
<evidence type="ECO:0000256" key="2">
    <source>
        <dbReference type="ARBA" id="ARBA00022692"/>
    </source>
</evidence>
<keyword evidence="9" id="KW-1185">Reference proteome</keyword>
<dbReference type="KEGG" id="ccro:CMC5_061350"/>
<dbReference type="PANTHER" id="PTHR11863">
    <property type="entry name" value="STEROL DESATURASE"/>
    <property type="match status" value="1"/>
</dbReference>
<evidence type="ECO:0000259" key="7">
    <source>
        <dbReference type="Pfam" id="PF04116"/>
    </source>
</evidence>
<dbReference type="GO" id="GO:0008610">
    <property type="term" value="P:lipid biosynthetic process"/>
    <property type="evidence" value="ECO:0007669"/>
    <property type="project" value="InterPro"/>
</dbReference>
<comment type="subcellular location">
    <subcellularLocation>
        <location evidence="1">Membrane</location>
    </subcellularLocation>
</comment>
<feature type="transmembrane region" description="Helical" evidence="6">
    <location>
        <begin position="49"/>
        <end position="71"/>
    </location>
</feature>
<dbReference type="InterPro" id="IPR006694">
    <property type="entry name" value="Fatty_acid_hydroxylase"/>
</dbReference>
<feature type="transmembrane region" description="Helical" evidence="6">
    <location>
        <begin position="6"/>
        <end position="28"/>
    </location>
</feature>
<organism evidence="8 9">
    <name type="scientific">Chondromyces crocatus</name>
    <dbReference type="NCBI Taxonomy" id="52"/>
    <lineage>
        <taxon>Bacteria</taxon>
        <taxon>Pseudomonadati</taxon>
        <taxon>Myxococcota</taxon>
        <taxon>Polyangia</taxon>
        <taxon>Polyangiales</taxon>
        <taxon>Polyangiaceae</taxon>
        <taxon>Chondromyces</taxon>
    </lineage>
</organism>
<proteinExistence type="predicted"/>
<reference evidence="8 9" key="1">
    <citation type="submission" date="2015-07" db="EMBL/GenBank/DDBJ databases">
        <title>Genome analysis of myxobacterium Chondromyces crocatus Cm c5 reveals a high potential for natural compound synthesis and the genetic basis for the loss of fruiting body formation.</title>
        <authorList>
            <person name="Zaburannyi N."/>
            <person name="Bunk B."/>
            <person name="Maier J."/>
            <person name="Overmann J."/>
            <person name="Mueller R."/>
        </authorList>
    </citation>
    <scope>NUCLEOTIDE SEQUENCE [LARGE SCALE GENOMIC DNA]</scope>
    <source>
        <strain evidence="8 9">Cm c5</strain>
    </source>
</reference>
<dbReference type="Proteomes" id="UP000067626">
    <property type="component" value="Chromosome"/>
</dbReference>
<evidence type="ECO:0000313" key="9">
    <source>
        <dbReference type="Proteomes" id="UP000067626"/>
    </source>
</evidence>
<name>A0A0K1EMP3_CHOCO</name>
<dbReference type="Pfam" id="PF04116">
    <property type="entry name" value="FA_hydroxylase"/>
    <property type="match status" value="1"/>
</dbReference>
<dbReference type="EMBL" id="CP012159">
    <property type="protein sequence ID" value="AKT41913.1"/>
    <property type="molecule type" value="Genomic_DNA"/>
</dbReference>
<evidence type="ECO:0000256" key="5">
    <source>
        <dbReference type="SAM" id="MobiDB-lite"/>
    </source>
</evidence>
<keyword evidence="3 6" id="KW-1133">Transmembrane helix</keyword>
<feature type="transmembrane region" description="Helical" evidence="6">
    <location>
        <begin position="91"/>
        <end position="109"/>
    </location>
</feature>
<dbReference type="PATRIC" id="fig|52.7.peg.6745"/>
<keyword evidence="2 6" id="KW-0812">Transmembrane</keyword>
<feature type="region of interest" description="Disordered" evidence="5">
    <location>
        <begin position="261"/>
        <end position="287"/>
    </location>
</feature>
<evidence type="ECO:0000313" key="8">
    <source>
        <dbReference type="EMBL" id="AKT41913.1"/>
    </source>
</evidence>
<dbReference type="AlphaFoldDB" id="A0A0K1EMP3"/>
<evidence type="ECO:0000256" key="4">
    <source>
        <dbReference type="ARBA" id="ARBA00023136"/>
    </source>
</evidence>